<gene>
    <name evidence="1" type="ORF">BDP27DRAFT_1362021</name>
</gene>
<dbReference type="Proteomes" id="UP000772434">
    <property type="component" value="Unassembled WGS sequence"/>
</dbReference>
<sequence>MGQTPAIIVDTSAFNTTSGPWETSPIFSGYKNTSIELSAPSVTSSGIFGSFSIKVDIEMGSPSTSLQWMIIGDLALSSNCILDSEIGESMLPTDRIPDNILWEEIIQEDSEVVFNLNCSTSNTPEISYALVTPAPTMSLNNQLLFVNYTDSTIVLEGQWQGSLPGGGPGPGTSSAITGATMKFPFTGL</sequence>
<keyword evidence="2" id="KW-1185">Reference proteome</keyword>
<organism evidence="1 2">
    <name type="scientific">Rhodocollybia butyracea</name>
    <dbReference type="NCBI Taxonomy" id="206335"/>
    <lineage>
        <taxon>Eukaryota</taxon>
        <taxon>Fungi</taxon>
        <taxon>Dikarya</taxon>
        <taxon>Basidiomycota</taxon>
        <taxon>Agaricomycotina</taxon>
        <taxon>Agaricomycetes</taxon>
        <taxon>Agaricomycetidae</taxon>
        <taxon>Agaricales</taxon>
        <taxon>Marasmiineae</taxon>
        <taxon>Omphalotaceae</taxon>
        <taxon>Rhodocollybia</taxon>
    </lineage>
</organism>
<evidence type="ECO:0000313" key="2">
    <source>
        <dbReference type="Proteomes" id="UP000772434"/>
    </source>
</evidence>
<comment type="caution">
    <text evidence="1">The sequence shown here is derived from an EMBL/GenBank/DDBJ whole genome shotgun (WGS) entry which is preliminary data.</text>
</comment>
<accession>A0A9P5PXJ8</accession>
<evidence type="ECO:0000313" key="1">
    <source>
        <dbReference type="EMBL" id="KAF9071246.1"/>
    </source>
</evidence>
<dbReference type="AlphaFoldDB" id="A0A9P5PXJ8"/>
<reference evidence="1" key="1">
    <citation type="submission" date="2020-11" db="EMBL/GenBank/DDBJ databases">
        <authorList>
            <consortium name="DOE Joint Genome Institute"/>
            <person name="Ahrendt S."/>
            <person name="Riley R."/>
            <person name="Andreopoulos W."/>
            <person name="Labutti K."/>
            <person name="Pangilinan J."/>
            <person name="Ruiz-Duenas F.J."/>
            <person name="Barrasa J.M."/>
            <person name="Sanchez-Garcia M."/>
            <person name="Camarero S."/>
            <person name="Miyauchi S."/>
            <person name="Serrano A."/>
            <person name="Linde D."/>
            <person name="Babiker R."/>
            <person name="Drula E."/>
            <person name="Ayuso-Fernandez I."/>
            <person name="Pacheco R."/>
            <person name="Padilla G."/>
            <person name="Ferreira P."/>
            <person name="Barriuso J."/>
            <person name="Kellner H."/>
            <person name="Castanera R."/>
            <person name="Alfaro M."/>
            <person name="Ramirez L."/>
            <person name="Pisabarro A.G."/>
            <person name="Kuo A."/>
            <person name="Tritt A."/>
            <person name="Lipzen A."/>
            <person name="He G."/>
            <person name="Yan M."/>
            <person name="Ng V."/>
            <person name="Cullen D."/>
            <person name="Martin F."/>
            <person name="Rosso M.-N."/>
            <person name="Henrissat B."/>
            <person name="Hibbett D."/>
            <person name="Martinez A.T."/>
            <person name="Grigoriev I.V."/>
        </authorList>
    </citation>
    <scope>NUCLEOTIDE SEQUENCE</scope>
    <source>
        <strain evidence="1">AH 40177</strain>
    </source>
</reference>
<name>A0A9P5PXJ8_9AGAR</name>
<proteinExistence type="predicted"/>
<protein>
    <submittedName>
        <fullName evidence="1">Uncharacterized protein</fullName>
    </submittedName>
</protein>
<dbReference type="EMBL" id="JADNRY010000034">
    <property type="protein sequence ID" value="KAF9071246.1"/>
    <property type="molecule type" value="Genomic_DNA"/>
</dbReference>